<feature type="compositionally biased region" description="Acidic residues" evidence="6">
    <location>
        <begin position="159"/>
        <end position="175"/>
    </location>
</feature>
<dbReference type="InterPro" id="IPR036860">
    <property type="entry name" value="SH2_dom_sf"/>
</dbReference>
<dbReference type="PANTHER" id="PTHR15126">
    <property type="entry name" value="SH3-BINDING"/>
    <property type="match status" value="1"/>
</dbReference>
<evidence type="ECO:0000259" key="7">
    <source>
        <dbReference type="PROSITE" id="PS50003"/>
    </source>
</evidence>
<accession>A0A8T2KFL8</accession>
<dbReference type="GO" id="GO:0007165">
    <property type="term" value="P:signal transduction"/>
    <property type="evidence" value="ECO:0007669"/>
    <property type="project" value="InterPro"/>
</dbReference>
<organism evidence="8 9">
    <name type="scientific">Hymenochirus boettgeri</name>
    <name type="common">Congo dwarf clawed frog</name>
    <dbReference type="NCBI Taxonomy" id="247094"/>
    <lineage>
        <taxon>Eukaryota</taxon>
        <taxon>Metazoa</taxon>
        <taxon>Chordata</taxon>
        <taxon>Craniata</taxon>
        <taxon>Vertebrata</taxon>
        <taxon>Euteleostomi</taxon>
        <taxon>Amphibia</taxon>
        <taxon>Batrachia</taxon>
        <taxon>Anura</taxon>
        <taxon>Pipoidea</taxon>
        <taxon>Pipidae</taxon>
        <taxon>Pipinae</taxon>
        <taxon>Hymenochirus</taxon>
    </lineage>
</organism>
<dbReference type="Proteomes" id="UP000812440">
    <property type="component" value="Chromosome 1"/>
</dbReference>
<protein>
    <recommendedName>
        <fullName evidence="5">SH3 domain-binding protein 2</fullName>
    </recommendedName>
</protein>
<feature type="region of interest" description="Disordered" evidence="6">
    <location>
        <begin position="124"/>
        <end position="199"/>
    </location>
</feature>
<comment type="function">
    <text evidence="4">Binds differentially to the SH3 domains of certain proteins of signal transduction pathways. Binds to phosphatidylinositols; linking the hemopoietic tyrosine kinase fes to the cytoplasmic membrane in a phosphorylation dependent mechanism.</text>
</comment>
<sequence>MKAIGAQNLLTMPGGVTVSGYLHKRGGKQFQLLKWPLRFVIVHKGCVYYFKSSTSASSQGAFSLKGYNRVMRAAEETTSNNVFPFKMVHISKKLRTWYFSAASEDERKKWMLSLRKEIDRYNETKETVTDLSDSDSDSDSFYGSVERPVPIKYIHNSTEDIDSYHDEDDDDEDYEKPDGVDENAPTYPPPPVPRPQKNGVEFFKPRAMSDVGLMPKSSPPPPPLVKTLPCVLDMREIEKKAPRKESTNPQHSLCGPPPILSFPPTHKIEEFTPELPPYKKNTNELTKKETLAVKNITSSLNSSSGYDFCGPSIKPPVPPTPQPAVHHVDKPTLPFVSYPKKTDINHEPAQLQCKGGLNQELLNKLKMLPISKPSMNPPTKSSHDGLPQPSVSPSRVPPLPPVKPSNLIHVNQSPRASCLNPPVPPIKPRTFAGELKLEKSPSLLKPLPIPRQSEKKAECDKAVPSPKLRSPPDGQSFRGFIPESPVCPIKPKSISDKSESDDDYEKVPLPASVFLDTFDSLEVERIFRAASFGGNPKNGLFCIRNSAKAGKVLVVWDKLAEKTRNYRIFEKDLMFYLEVDKFFPDIESLVEHYYGNTLPSHNALLLQHAYGCSFPR</sequence>
<feature type="region of interest" description="Disordered" evidence="6">
    <location>
        <begin position="442"/>
        <end position="503"/>
    </location>
</feature>
<dbReference type="Gene3D" id="2.30.29.30">
    <property type="entry name" value="Pleckstrin-homology domain (PH domain)/Phosphotyrosine-binding domain (PTB)"/>
    <property type="match status" value="1"/>
</dbReference>
<dbReference type="PANTHER" id="PTHR15126:SF4">
    <property type="entry name" value="SH3 DOMAIN-BINDING PROTEIN 2"/>
    <property type="match status" value="1"/>
</dbReference>
<name>A0A8T2KFL8_9PIPI</name>
<dbReference type="GO" id="GO:0017124">
    <property type="term" value="F:SH3 domain binding"/>
    <property type="evidence" value="ECO:0007669"/>
    <property type="project" value="UniProtKB-KW"/>
</dbReference>
<proteinExistence type="predicted"/>
<dbReference type="AlphaFoldDB" id="A0A8T2KFL8"/>
<dbReference type="InterPro" id="IPR011993">
    <property type="entry name" value="PH-like_dom_sf"/>
</dbReference>
<evidence type="ECO:0000256" key="5">
    <source>
        <dbReference type="ARBA" id="ARBA00070257"/>
    </source>
</evidence>
<dbReference type="Pfam" id="PF00169">
    <property type="entry name" value="PH"/>
    <property type="match status" value="1"/>
</dbReference>
<feature type="region of interest" description="Disordered" evidence="6">
    <location>
        <begin position="369"/>
        <end position="425"/>
    </location>
</feature>
<dbReference type="FunFam" id="2.30.29.30:FF:000147">
    <property type="entry name" value="SH3 domain-binding protein 2 isoform X2"/>
    <property type="match status" value="1"/>
</dbReference>
<dbReference type="FunFam" id="3.30.505.10:FF:000043">
    <property type="entry name" value="SH3 domain binding protein 2"/>
    <property type="match status" value="1"/>
</dbReference>
<keyword evidence="1" id="KW-0597">Phosphoprotein</keyword>
<keyword evidence="9" id="KW-1185">Reference proteome</keyword>
<dbReference type="SMART" id="SM00233">
    <property type="entry name" value="PH"/>
    <property type="match status" value="1"/>
</dbReference>
<reference evidence="8" key="1">
    <citation type="thesis" date="2020" institute="ProQuest LLC" country="789 East Eisenhower Parkway, Ann Arbor, MI, USA">
        <title>Comparative Genomics and Chromosome Evolution.</title>
        <authorList>
            <person name="Mudd A.B."/>
        </authorList>
    </citation>
    <scope>NUCLEOTIDE SEQUENCE</scope>
    <source>
        <strain evidence="8">Female2</strain>
        <tissue evidence="8">Blood</tissue>
    </source>
</reference>
<dbReference type="InterPro" id="IPR035848">
    <property type="entry name" value="SH3BP2"/>
</dbReference>
<feature type="domain" description="PH" evidence="7">
    <location>
        <begin position="15"/>
        <end position="119"/>
    </location>
</feature>
<keyword evidence="2" id="KW-0727">SH2 domain</keyword>
<dbReference type="OrthoDB" id="10254483at2759"/>
<evidence type="ECO:0000256" key="2">
    <source>
        <dbReference type="ARBA" id="ARBA00022999"/>
    </source>
</evidence>
<dbReference type="Gene3D" id="3.30.505.10">
    <property type="entry name" value="SH2 domain"/>
    <property type="match status" value="1"/>
</dbReference>
<dbReference type="SUPFAM" id="SSF50729">
    <property type="entry name" value="PH domain-like"/>
    <property type="match status" value="1"/>
</dbReference>
<evidence type="ECO:0000313" key="8">
    <source>
        <dbReference type="EMBL" id="KAG8453421.1"/>
    </source>
</evidence>
<comment type="caution">
    <text evidence="8">The sequence shown here is derived from an EMBL/GenBank/DDBJ whole genome shotgun (WGS) entry which is preliminary data.</text>
</comment>
<dbReference type="InterPro" id="IPR000980">
    <property type="entry name" value="SH2"/>
</dbReference>
<gene>
    <name evidence="8" type="ORF">GDO86_000159</name>
</gene>
<evidence type="ECO:0000256" key="4">
    <source>
        <dbReference type="ARBA" id="ARBA00056733"/>
    </source>
</evidence>
<dbReference type="CDD" id="cd13308">
    <property type="entry name" value="PH_3BP2"/>
    <property type="match status" value="1"/>
</dbReference>
<dbReference type="InterPro" id="IPR001849">
    <property type="entry name" value="PH_domain"/>
</dbReference>
<evidence type="ECO:0000256" key="6">
    <source>
        <dbReference type="SAM" id="MobiDB-lite"/>
    </source>
</evidence>
<dbReference type="EMBL" id="JAACNH010000001">
    <property type="protein sequence ID" value="KAG8453421.1"/>
    <property type="molecule type" value="Genomic_DNA"/>
</dbReference>
<evidence type="ECO:0000313" key="9">
    <source>
        <dbReference type="Proteomes" id="UP000812440"/>
    </source>
</evidence>
<dbReference type="SMART" id="SM00252">
    <property type="entry name" value="SH2"/>
    <property type="match status" value="1"/>
</dbReference>
<evidence type="ECO:0000256" key="1">
    <source>
        <dbReference type="ARBA" id="ARBA00022553"/>
    </source>
</evidence>
<dbReference type="PROSITE" id="PS50003">
    <property type="entry name" value="PH_DOMAIN"/>
    <property type="match status" value="1"/>
</dbReference>
<feature type="compositionally biased region" description="Basic and acidic residues" evidence="6">
    <location>
        <begin position="452"/>
        <end position="461"/>
    </location>
</feature>
<dbReference type="SUPFAM" id="SSF55550">
    <property type="entry name" value="SH2 domain"/>
    <property type="match status" value="1"/>
</dbReference>
<evidence type="ECO:0000256" key="3">
    <source>
        <dbReference type="ARBA" id="ARBA00023036"/>
    </source>
</evidence>
<keyword evidence="3" id="KW-0729">SH3-binding</keyword>